<dbReference type="PANTHER" id="PTHR47691">
    <property type="entry name" value="REGULATOR-RELATED"/>
    <property type="match status" value="1"/>
</dbReference>
<dbReference type="RefSeq" id="WP_345365576.1">
    <property type="nucleotide sequence ID" value="NZ_BAABHJ010000039.1"/>
</dbReference>
<evidence type="ECO:0000313" key="3">
    <source>
        <dbReference type="Proteomes" id="UP001500212"/>
    </source>
</evidence>
<dbReference type="PANTHER" id="PTHR47691:SF3">
    <property type="entry name" value="HTH-TYPE TRANSCRIPTIONAL REGULATOR RV0890C-RELATED"/>
    <property type="match status" value="1"/>
</dbReference>
<keyword evidence="3" id="KW-1185">Reference proteome</keyword>
<keyword evidence="1" id="KW-0802">TPR repeat</keyword>
<accession>A0ABP8TZB8</accession>
<dbReference type="InterPro" id="IPR019734">
    <property type="entry name" value="TPR_rpt"/>
</dbReference>
<name>A0ABP8TZB8_9ACTN</name>
<sequence length="683" mass="74528">MTGNHISNATVGAVVQARAIRGDIHIHTRPAARITPRQLPRGPRLLVDREEVRKTLDDAPADSTILLAGSGGAGKTALALAWLHRKAGRYPDGQLFADLRGYSSGGPIPPGRVLGEWLRALGVAPEQIPASLDERSALFRSLTAGNRFAVLADNAASTAQIKPLLPGPGCLMVVTARDLLGGLLVNGARALALGPLEESLPGTARFADRSRTTRRRNRRRSHAGARLRPAALAVCLTGATLATHPDWPIARLAHGLTLPAFDTDDGAMTEIFDSAYNHLPDDETRRLYRLLSHHPGPDITPEAAAVLADTTIEAVTPRMEQLAEANLINETRGRFSFHDLAHDHACTTAKKYGAGDDATGAFVRCAYWYLRTAAAAQKVLIPGRWYLGRVFTEAPDAQLTDRTALEWLAAERLNLLAIANVAHQRGLHTLAWQIAEACWGLFVRRRYYDTWINLYETGLKAARVAGDLEAQARMLQGQASAFLGMRCYDRAEALATRALGLAVDSSHRHAEATSLELIGLVELGCGDHADAREHFDAAREIYHDLDDERGAMLMTRHEAEADLAAKNYGRAIELLTEAEQWCAVRPEESYLRSRCLIRLGRAHRLLSHHQAALDTLEKALDLSRATDAHQQQAEILIEFADLAASMGKPDLEQRHLREAHAIYTELGAAEAATVASRLVPKTE</sequence>
<dbReference type="EMBL" id="BAABHJ010000039">
    <property type="protein sequence ID" value="GAA4617341.1"/>
    <property type="molecule type" value="Genomic_DNA"/>
</dbReference>
<dbReference type="InterPro" id="IPR011990">
    <property type="entry name" value="TPR-like_helical_dom_sf"/>
</dbReference>
<dbReference type="InterPro" id="IPR027417">
    <property type="entry name" value="P-loop_NTPase"/>
</dbReference>
<organism evidence="2 3">
    <name type="scientific">Actinoallomurus liliacearum</name>
    <dbReference type="NCBI Taxonomy" id="1080073"/>
    <lineage>
        <taxon>Bacteria</taxon>
        <taxon>Bacillati</taxon>
        <taxon>Actinomycetota</taxon>
        <taxon>Actinomycetes</taxon>
        <taxon>Streptosporangiales</taxon>
        <taxon>Thermomonosporaceae</taxon>
        <taxon>Actinoallomurus</taxon>
    </lineage>
</organism>
<gene>
    <name evidence="2" type="ORF">GCM10023195_77400</name>
</gene>
<proteinExistence type="predicted"/>
<comment type="caution">
    <text evidence="2">The sequence shown here is derived from an EMBL/GenBank/DDBJ whole genome shotgun (WGS) entry which is preliminary data.</text>
</comment>
<reference evidence="3" key="1">
    <citation type="journal article" date="2019" name="Int. J. Syst. Evol. Microbiol.">
        <title>The Global Catalogue of Microorganisms (GCM) 10K type strain sequencing project: providing services to taxonomists for standard genome sequencing and annotation.</title>
        <authorList>
            <consortium name="The Broad Institute Genomics Platform"/>
            <consortium name="The Broad Institute Genome Sequencing Center for Infectious Disease"/>
            <person name="Wu L."/>
            <person name="Ma J."/>
        </authorList>
    </citation>
    <scope>NUCLEOTIDE SEQUENCE [LARGE SCALE GENOMIC DNA]</scope>
    <source>
        <strain evidence="3">JCM 17938</strain>
    </source>
</reference>
<dbReference type="PROSITE" id="PS50005">
    <property type="entry name" value="TPR"/>
    <property type="match status" value="1"/>
</dbReference>
<evidence type="ECO:0008006" key="4">
    <source>
        <dbReference type="Google" id="ProtNLM"/>
    </source>
</evidence>
<dbReference type="SUPFAM" id="SSF52540">
    <property type="entry name" value="P-loop containing nucleoside triphosphate hydrolases"/>
    <property type="match status" value="1"/>
</dbReference>
<dbReference type="Gene3D" id="3.40.50.300">
    <property type="entry name" value="P-loop containing nucleotide triphosphate hydrolases"/>
    <property type="match status" value="1"/>
</dbReference>
<dbReference type="Gene3D" id="1.25.40.10">
    <property type="entry name" value="Tetratricopeptide repeat domain"/>
    <property type="match status" value="2"/>
</dbReference>
<dbReference type="SMART" id="SM00028">
    <property type="entry name" value="TPR"/>
    <property type="match status" value="3"/>
</dbReference>
<protein>
    <recommendedName>
        <fullName evidence="4">NB-ARC domain-containing protein</fullName>
    </recommendedName>
</protein>
<feature type="repeat" description="TPR" evidence="1">
    <location>
        <begin position="593"/>
        <end position="626"/>
    </location>
</feature>
<evidence type="ECO:0000313" key="2">
    <source>
        <dbReference type="EMBL" id="GAA4617341.1"/>
    </source>
</evidence>
<dbReference type="Proteomes" id="UP001500212">
    <property type="component" value="Unassembled WGS sequence"/>
</dbReference>
<evidence type="ECO:0000256" key="1">
    <source>
        <dbReference type="PROSITE-ProRule" id="PRU00339"/>
    </source>
</evidence>
<dbReference type="SUPFAM" id="SSF48452">
    <property type="entry name" value="TPR-like"/>
    <property type="match status" value="1"/>
</dbReference>